<dbReference type="AlphaFoldDB" id="A0AAJ0DNS0"/>
<evidence type="ECO:0000313" key="2">
    <source>
        <dbReference type="Proteomes" id="UP001239213"/>
    </source>
</evidence>
<dbReference type="EMBL" id="MPDP01000015">
    <property type="protein sequence ID" value="KAK1495544.1"/>
    <property type="molecule type" value="Genomic_DNA"/>
</dbReference>
<keyword evidence="2" id="KW-1185">Reference proteome</keyword>
<evidence type="ECO:0000313" key="1">
    <source>
        <dbReference type="EMBL" id="KAK1495544.1"/>
    </source>
</evidence>
<comment type="caution">
    <text evidence="1">The sequence shown here is derived from an EMBL/GenBank/DDBJ whole genome shotgun (WGS) entry which is preliminary data.</text>
</comment>
<reference evidence="1" key="1">
    <citation type="submission" date="2016-11" db="EMBL/GenBank/DDBJ databases">
        <title>The genome sequence of Colletotrichum cuscutae.</title>
        <authorList>
            <person name="Baroncelli R."/>
        </authorList>
    </citation>
    <scope>NUCLEOTIDE SEQUENCE</scope>
    <source>
        <strain evidence="1">IMI 304802</strain>
    </source>
</reference>
<proteinExistence type="predicted"/>
<name>A0AAJ0DNS0_9PEZI</name>
<accession>A0AAJ0DNS0</accession>
<protein>
    <submittedName>
        <fullName evidence="1">Uncharacterized protein</fullName>
    </submittedName>
</protein>
<sequence length="172" mass="18803">MMPKSLIRRSTPAARSTWCDIDSAVVEGLRVWIQLTAFDAGTSIALVQLCTESLTAPDEAGFFGRKMHSRLYGAGKTRPLRGHFNADASSKSRGYDSAQSDKDPCSLVVCETACNEGVLLRPMASGPIYRARPQRNNKFNLGNGSVSAFCSKRKSLNYADATPWSRDIGHTR</sequence>
<dbReference type="Proteomes" id="UP001239213">
    <property type="component" value="Unassembled WGS sequence"/>
</dbReference>
<gene>
    <name evidence="1" type="ORF">CCUS01_13425</name>
</gene>
<organism evidence="1 2">
    <name type="scientific">Colletotrichum cuscutae</name>
    <dbReference type="NCBI Taxonomy" id="1209917"/>
    <lineage>
        <taxon>Eukaryota</taxon>
        <taxon>Fungi</taxon>
        <taxon>Dikarya</taxon>
        <taxon>Ascomycota</taxon>
        <taxon>Pezizomycotina</taxon>
        <taxon>Sordariomycetes</taxon>
        <taxon>Hypocreomycetidae</taxon>
        <taxon>Glomerellales</taxon>
        <taxon>Glomerellaceae</taxon>
        <taxon>Colletotrichum</taxon>
        <taxon>Colletotrichum acutatum species complex</taxon>
    </lineage>
</organism>